<dbReference type="PANTHER" id="PTHR11558">
    <property type="entry name" value="SPERMIDINE/SPERMINE SYNTHASE"/>
    <property type="match status" value="1"/>
</dbReference>
<evidence type="ECO:0000313" key="2">
    <source>
        <dbReference type="EMBL" id="VDL84918.1"/>
    </source>
</evidence>
<sequence length="425" mass="48349">MAEQRIGALYCIAEFLQTPSPRLSDDDVVLTNREFFHLLNATYGTLRLMESVRNDDGSKVDVRDSLRYRDGKYYVVREAAVEVGTETVVLLKTPQKLTGANLDTARWEVDRTYLPTNSYYHIVVKLTHLSGKLLENLPTPLTKDSKASVLIIGLGGGTINNFLHHTFPQMNITVIEYSRQMFEMASKWFGLQMDEHQRVKIADGVVFIDEKAKQGEQYDVVLLDACDFEYDKRIICPHQSFLKNEVIGNMAKLIGESGFLLVNVVSVAIRREVVENMLMPRFSPYFKVCEMERVLGSVNTVLSCSHGRLNPARPEVFEAVQVTLLTLIERMINLQCRIRDVIVTISSVSRGYLWRTANVTLQLALVGTVVFTTMTLIFAATLSESSSNNDFFELLRAKYGFRERVKIEDGTYMDVLDTIQYRYGK</sequence>
<dbReference type="WBParaSite" id="NBR_0002117601-mRNA-1">
    <property type="protein sequence ID" value="NBR_0002117601-mRNA-1"/>
    <property type="gene ID" value="NBR_0002117601"/>
</dbReference>
<dbReference type="PANTHER" id="PTHR11558:SF11">
    <property type="entry name" value="SPERMIDINE SYNTHASE"/>
    <property type="match status" value="1"/>
</dbReference>
<proteinExistence type="predicted"/>
<keyword evidence="3" id="KW-1185">Reference proteome</keyword>
<name>A0A0N4YVA4_NIPBR</name>
<organism evidence="4">
    <name type="scientific">Nippostrongylus brasiliensis</name>
    <name type="common">Rat hookworm</name>
    <dbReference type="NCBI Taxonomy" id="27835"/>
    <lineage>
        <taxon>Eukaryota</taxon>
        <taxon>Metazoa</taxon>
        <taxon>Ecdysozoa</taxon>
        <taxon>Nematoda</taxon>
        <taxon>Chromadorea</taxon>
        <taxon>Rhabditida</taxon>
        <taxon>Rhabditina</taxon>
        <taxon>Rhabditomorpha</taxon>
        <taxon>Strongyloidea</taxon>
        <taxon>Heligmosomidae</taxon>
        <taxon>Nippostrongylus</taxon>
    </lineage>
</organism>
<dbReference type="GO" id="GO:0005829">
    <property type="term" value="C:cytosol"/>
    <property type="evidence" value="ECO:0007669"/>
    <property type="project" value="TreeGrafter"/>
</dbReference>
<evidence type="ECO:0000313" key="3">
    <source>
        <dbReference type="Proteomes" id="UP000271162"/>
    </source>
</evidence>
<reference evidence="2 3" key="2">
    <citation type="submission" date="2018-11" db="EMBL/GenBank/DDBJ databases">
        <authorList>
            <consortium name="Pathogen Informatics"/>
        </authorList>
    </citation>
    <scope>NUCLEOTIDE SEQUENCE [LARGE SCALE GENOMIC DNA]</scope>
</reference>
<evidence type="ECO:0000256" key="1">
    <source>
        <dbReference type="SAM" id="Phobius"/>
    </source>
</evidence>
<dbReference type="SUPFAM" id="SSF53335">
    <property type="entry name" value="S-adenosyl-L-methionine-dependent methyltransferases"/>
    <property type="match status" value="1"/>
</dbReference>
<dbReference type="InterPro" id="IPR029063">
    <property type="entry name" value="SAM-dependent_MTases_sf"/>
</dbReference>
<keyword evidence="1" id="KW-0472">Membrane</keyword>
<dbReference type="AlphaFoldDB" id="A0A0N4YVA4"/>
<dbReference type="EMBL" id="UYSL01025991">
    <property type="protein sequence ID" value="VDL84918.1"/>
    <property type="molecule type" value="Genomic_DNA"/>
</dbReference>
<dbReference type="GO" id="GO:0004766">
    <property type="term" value="F:spermidine synthase activity"/>
    <property type="evidence" value="ECO:0007669"/>
    <property type="project" value="TreeGrafter"/>
</dbReference>
<dbReference type="GO" id="GO:0008295">
    <property type="term" value="P:spermidine biosynthetic process"/>
    <property type="evidence" value="ECO:0007669"/>
    <property type="project" value="TreeGrafter"/>
</dbReference>
<reference evidence="4" key="1">
    <citation type="submission" date="2017-02" db="UniProtKB">
        <authorList>
            <consortium name="WormBaseParasite"/>
        </authorList>
    </citation>
    <scope>IDENTIFICATION</scope>
</reference>
<dbReference type="Proteomes" id="UP000271162">
    <property type="component" value="Unassembled WGS sequence"/>
</dbReference>
<dbReference type="InterPro" id="IPR001045">
    <property type="entry name" value="Spermi_synthase"/>
</dbReference>
<keyword evidence="1" id="KW-1133">Transmembrane helix</keyword>
<keyword evidence="1" id="KW-0812">Transmembrane</keyword>
<evidence type="ECO:0000313" key="4">
    <source>
        <dbReference type="WBParaSite" id="NBR_0002117601-mRNA-1"/>
    </source>
</evidence>
<accession>A0A0N4YVA4</accession>
<gene>
    <name evidence="2" type="ORF">NBR_LOCUS21177</name>
</gene>
<dbReference type="Gene3D" id="3.40.50.150">
    <property type="entry name" value="Vaccinia Virus protein VP39"/>
    <property type="match status" value="1"/>
</dbReference>
<protein>
    <submittedName>
        <fullName evidence="4">Spermine/spermidine synthase</fullName>
    </submittedName>
</protein>
<feature type="transmembrane region" description="Helical" evidence="1">
    <location>
        <begin position="359"/>
        <end position="382"/>
    </location>
</feature>